<name>A0A0C2TIJ8_AMAMK</name>
<sequence>MTIVHSDPRYASWPIKVYRKDGIRCKDVLSAIYETYHKSIKDEDRIPEQEKENSEIFRRKRCEDASGLFEYNWRQGPLRADILRSHRIFAGLEQDGSQWKLHLNSYHHS</sequence>
<accession>A0A0C2TIJ8</accession>
<dbReference type="Proteomes" id="UP000054549">
    <property type="component" value="Unassembled WGS sequence"/>
</dbReference>
<gene>
    <name evidence="2" type="ORF">M378DRAFT_74765</name>
</gene>
<keyword evidence="3" id="KW-1185">Reference proteome</keyword>
<dbReference type="InterPro" id="IPR046522">
    <property type="entry name" value="DUF6699"/>
</dbReference>
<proteinExistence type="predicted"/>
<evidence type="ECO:0000313" key="3">
    <source>
        <dbReference type="Proteomes" id="UP000054549"/>
    </source>
</evidence>
<dbReference type="Pfam" id="PF20415">
    <property type="entry name" value="DUF6699"/>
    <property type="match status" value="1"/>
</dbReference>
<protein>
    <recommendedName>
        <fullName evidence="1">DUF6699 domain-containing protein</fullName>
    </recommendedName>
</protein>
<dbReference type="InParanoid" id="A0A0C2TIJ8"/>
<feature type="domain" description="DUF6699" evidence="1">
    <location>
        <begin position="1"/>
        <end position="95"/>
    </location>
</feature>
<organism evidence="2 3">
    <name type="scientific">Amanita muscaria (strain Koide BX008)</name>
    <dbReference type="NCBI Taxonomy" id="946122"/>
    <lineage>
        <taxon>Eukaryota</taxon>
        <taxon>Fungi</taxon>
        <taxon>Dikarya</taxon>
        <taxon>Basidiomycota</taxon>
        <taxon>Agaricomycotina</taxon>
        <taxon>Agaricomycetes</taxon>
        <taxon>Agaricomycetidae</taxon>
        <taxon>Agaricales</taxon>
        <taxon>Pluteineae</taxon>
        <taxon>Amanitaceae</taxon>
        <taxon>Amanita</taxon>
    </lineage>
</organism>
<dbReference type="OrthoDB" id="2970175at2759"/>
<dbReference type="AlphaFoldDB" id="A0A0C2TIJ8"/>
<evidence type="ECO:0000313" key="2">
    <source>
        <dbReference type="EMBL" id="KIL66804.1"/>
    </source>
</evidence>
<reference evidence="2 3" key="1">
    <citation type="submission" date="2014-04" db="EMBL/GenBank/DDBJ databases">
        <title>Evolutionary Origins and Diversification of the Mycorrhizal Mutualists.</title>
        <authorList>
            <consortium name="DOE Joint Genome Institute"/>
            <consortium name="Mycorrhizal Genomics Consortium"/>
            <person name="Kohler A."/>
            <person name="Kuo A."/>
            <person name="Nagy L.G."/>
            <person name="Floudas D."/>
            <person name="Copeland A."/>
            <person name="Barry K.W."/>
            <person name="Cichocki N."/>
            <person name="Veneault-Fourrey C."/>
            <person name="LaButti K."/>
            <person name="Lindquist E.A."/>
            <person name="Lipzen A."/>
            <person name="Lundell T."/>
            <person name="Morin E."/>
            <person name="Murat C."/>
            <person name="Riley R."/>
            <person name="Ohm R."/>
            <person name="Sun H."/>
            <person name="Tunlid A."/>
            <person name="Henrissat B."/>
            <person name="Grigoriev I.V."/>
            <person name="Hibbett D.S."/>
            <person name="Martin F."/>
        </authorList>
    </citation>
    <scope>NUCLEOTIDE SEQUENCE [LARGE SCALE GENOMIC DNA]</scope>
    <source>
        <strain evidence="2 3">Koide BX008</strain>
    </source>
</reference>
<dbReference type="STRING" id="946122.A0A0C2TIJ8"/>
<dbReference type="EMBL" id="KN818234">
    <property type="protein sequence ID" value="KIL66804.1"/>
    <property type="molecule type" value="Genomic_DNA"/>
</dbReference>
<dbReference type="HOGENOM" id="CLU_2183251_0_0_1"/>
<evidence type="ECO:0000259" key="1">
    <source>
        <dbReference type="Pfam" id="PF20415"/>
    </source>
</evidence>